<sequence length="89" mass="10260">MALLPWSGTKCYQCNKMLTNDDFVVFTDNGYVCVTCDYIVKLEKQLEQAQAEIKRLSEALLGILKIWDKADSYRDFYKIARQALIVDGE</sequence>
<dbReference type="EMBL" id="CP089291">
    <property type="protein sequence ID" value="UOF90816.1"/>
    <property type="molecule type" value="Genomic_DNA"/>
</dbReference>
<feature type="coiled-coil region" evidence="1">
    <location>
        <begin position="39"/>
        <end position="66"/>
    </location>
</feature>
<keyword evidence="3" id="KW-1185">Reference proteome</keyword>
<reference evidence="2" key="1">
    <citation type="submission" date="2021-12" db="EMBL/GenBank/DDBJ databases">
        <title>Alicyclobacillaceae gen. nov., sp. nov., isolated from chalcocite enrichment system.</title>
        <authorList>
            <person name="Jiang Z."/>
        </authorList>
    </citation>
    <scope>NUCLEOTIDE SEQUENCE</scope>
    <source>
        <strain evidence="2">MYW30-H2</strain>
    </source>
</reference>
<keyword evidence="1" id="KW-0175">Coiled coil</keyword>
<proteinExistence type="predicted"/>
<evidence type="ECO:0000256" key="1">
    <source>
        <dbReference type="SAM" id="Coils"/>
    </source>
</evidence>
<dbReference type="RefSeq" id="WP_347437512.1">
    <property type="nucleotide sequence ID" value="NZ_CP089291.1"/>
</dbReference>
<evidence type="ECO:0000313" key="3">
    <source>
        <dbReference type="Proteomes" id="UP000830167"/>
    </source>
</evidence>
<evidence type="ECO:0000313" key="2">
    <source>
        <dbReference type="EMBL" id="UOF90816.1"/>
    </source>
</evidence>
<dbReference type="Proteomes" id="UP000830167">
    <property type="component" value="Chromosome"/>
</dbReference>
<organism evidence="2 3">
    <name type="scientific">Fodinisporobacter ferrooxydans</name>
    <dbReference type="NCBI Taxonomy" id="2901836"/>
    <lineage>
        <taxon>Bacteria</taxon>
        <taxon>Bacillati</taxon>
        <taxon>Bacillota</taxon>
        <taxon>Bacilli</taxon>
        <taxon>Bacillales</taxon>
        <taxon>Alicyclobacillaceae</taxon>
        <taxon>Fodinisporobacter</taxon>
    </lineage>
</organism>
<name>A0ABY4CNK0_9BACL</name>
<protein>
    <submittedName>
        <fullName evidence="2">Uncharacterized protein</fullName>
    </submittedName>
</protein>
<gene>
    <name evidence="2" type="ORF">LSG31_00590</name>
</gene>
<accession>A0ABY4CNK0</accession>